<evidence type="ECO:0000256" key="9">
    <source>
        <dbReference type="ARBA" id="ARBA00022989"/>
    </source>
</evidence>
<accession>A0A0H3M868</accession>
<name>A0A0H3M868_EHRRW</name>
<keyword evidence="15" id="KW-1185">Reference proteome</keyword>
<evidence type="ECO:0000313" key="15">
    <source>
        <dbReference type="Proteomes" id="UP000001021"/>
    </source>
</evidence>
<dbReference type="InterPro" id="IPR019756">
    <property type="entry name" value="Pept_S26A_signal_pept_1_Ser-AS"/>
</dbReference>
<evidence type="ECO:0000256" key="6">
    <source>
        <dbReference type="ARBA" id="ARBA00022670"/>
    </source>
</evidence>
<dbReference type="PROSITE" id="PS00501">
    <property type="entry name" value="SPASE_I_1"/>
    <property type="match status" value="1"/>
</dbReference>
<proteinExistence type="inferred from homology"/>
<keyword evidence="6 11" id="KW-0645">Protease</keyword>
<dbReference type="CDD" id="cd06530">
    <property type="entry name" value="S26_SPase_I"/>
    <property type="match status" value="1"/>
</dbReference>
<dbReference type="InterPro" id="IPR000223">
    <property type="entry name" value="Pept_S26A_signal_pept_1"/>
</dbReference>
<dbReference type="EC" id="3.4.21.89" evidence="4 11"/>
<evidence type="ECO:0000259" key="13">
    <source>
        <dbReference type="Pfam" id="PF10502"/>
    </source>
</evidence>
<evidence type="ECO:0000256" key="4">
    <source>
        <dbReference type="ARBA" id="ARBA00013208"/>
    </source>
</evidence>
<comment type="catalytic activity">
    <reaction evidence="1 11">
        <text>Cleavage of hydrophobic, N-terminal signal or leader sequences from secreted and periplasmic proteins.</text>
        <dbReference type="EC" id="3.4.21.89"/>
    </reaction>
</comment>
<dbReference type="RefSeq" id="WP_011155054.1">
    <property type="nucleotide sequence ID" value="NC_005295.2"/>
</dbReference>
<dbReference type="AlphaFoldDB" id="A0A0H3M868"/>
<evidence type="ECO:0000256" key="3">
    <source>
        <dbReference type="ARBA" id="ARBA00009370"/>
    </source>
</evidence>
<dbReference type="GeneID" id="33057468"/>
<dbReference type="GO" id="GO:0004252">
    <property type="term" value="F:serine-type endopeptidase activity"/>
    <property type="evidence" value="ECO:0007669"/>
    <property type="project" value="InterPro"/>
</dbReference>
<dbReference type="GO" id="GO:0009003">
    <property type="term" value="F:signal peptidase activity"/>
    <property type="evidence" value="ECO:0007669"/>
    <property type="project" value="UniProtKB-EC"/>
</dbReference>
<dbReference type="PROSITE" id="PS00761">
    <property type="entry name" value="SPASE_I_3"/>
    <property type="match status" value="1"/>
</dbReference>
<dbReference type="Gene3D" id="2.10.109.10">
    <property type="entry name" value="Umud Fragment, subunit A"/>
    <property type="match status" value="1"/>
</dbReference>
<dbReference type="PANTHER" id="PTHR43390:SF1">
    <property type="entry name" value="CHLOROPLAST PROCESSING PEPTIDASE"/>
    <property type="match status" value="1"/>
</dbReference>
<dbReference type="Proteomes" id="UP000001021">
    <property type="component" value="Chromosome"/>
</dbReference>
<dbReference type="InterPro" id="IPR036286">
    <property type="entry name" value="LexA/Signal_pep-like_sf"/>
</dbReference>
<dbReference type="EMBL" id="CR925678">
    <property type="protein sequence ID" value="CAI26878.1"/>
    <property type="molecule type" value="Genomic_DNA"/>
</dbReference>
<dbReference type="KEGG" id="eru:Erum3720"/>
<evidence type="ECO:0000256" key="7">
    <source>
        <dbReference type="ARBA" id="ARBA00022692"/>
    </source>
</evidence>
<dbReference type="SUPFAM" id="SSF51306">
    <property type="entry name" value="LexA/Signal peptidase"/>
    <property type="match status" value="1"/>
</dbReference>
<dbReference type="HOGENOM" id="CLU_028723_1_2_5"/>
<keyword evidence="7" id="KW-0812">Transmembrane</keyword>
<dbReference type="KEGG" id="erw:ERWE_CDS_03840"/>
<dbReference type="PRINTS" id="PR00727">
    <property type="entry name" value="LEADERPTASE"/>
</dbReference>
<evidence type="ECO:0000256" key="1">
    <source>
        <dbReference type="ARBA" id="ARBA00000677"/>
    </source>
</evidence>
<gene>
    <name evidence="14" type="primary">lepB</name>
    <name evidence="14" type="ordered locus">ERWE_CDS_03840</name>
</gene>
<dbReference type="GO" id="GO:0005886">
    <property type="term" value="C:plasma membrane"/>
    <property type="evidence" value="ECO:0007669"/>
    <property type="project" value="UniProtKB-SubCell"/>
</dbReference>
<evidence type="ECO:0000256" key="11">
    <source>
        <dbReference type="RuleBase" id="RU003993"/>
    </source>
</evidence>
<dbReference type="InterPro" id="IPR019757">
    <property type="entry name" value="Pept_S26A_signal_pept_1_Lys-AS"/>
</dbReference>
<evidence type="ECO:0000256" key="8">
    <source>
        <dbReference type="ARBA" id="ARBA00022801"/>
    </source>
</evidence>
<organism evidence="14 15">
    <name type="scientific">Ehrlichia ruminantium (strain Welgevonden)</name>
    <dbReference type="NCBI Taxonomy" id="254945"/>
    <lineage>
        <taxon>Bacteria</taxon>
        <taxon>Pseudomonadati</taxon>
        <taxon>Pseudomonadota</taxon>
        <taxon>Alphaproteobacteria</taxon>
        <taxon>Rickettsiales</taxon>
        <taxon>Anaplasmataceae</taxon>
        <taxon>Ehrlichia</taxon>
    </lineage>
</organism>
<dbReference type="PROSITE" id="PS00760">
    <property type="entry name" value="SPASE_I_2"/>
    <property type="match status" value="1"/>
</dbReference>
<sequence length="238" mass="27130">MKKSFPVREFISTFILATLTVLAIRVFLFEPFHIPSGSMKSTLLVGDYIFVSKYSYGYSRYSFPFYLPIIKGRIFPKTPKPGDVVVFRPPKDPGLHYIKRVIGIPGDKVQIINGFLYINGNKMQYKKVSDFIDEDDGKAICRYLETLPNGNTHEVLDDIQDSPLDNTPVYTVPEDHVFVLGDNRDNSRDSRFITDVGYIPLKNIIGKAHVIALSFTKSKDGSFLPFKLRSDRVWHAIN</sequence>
<dbReference type="InterPro" id="IPR019758">
    <property type="entry name" value="Pept_S26A_signal_pept_1_CS"/>
</dbReference>
<keyword evidence="8 11" id="KW-0378">Hydrolase</keyword>
<keyword evidence="9" id="KW-1133">Transmembrane helix</keyword>
<feature type="active site" evidence="10">
    <location>
        <position position="38"/>
    </location>
</feature>
<protein>
    <recommendedName>
        <fullName evidence="5 11">Signal peptidase I</fullName>
        <ecNumber evidence="4 11">3.4.21.89</ecNumber>
    </recommendedName>
</protein>
<feature type="domain" description="Peptidase S26" evidence="13">
    <location>
        <begin position="8"/>
        <end position="211"/>
    </location>
</feature>
<evidence type="ECO:0000313" key="14">
    <source>
        <dbReference type="EMBL" id="CAI26878.1"/>
    </source>
</evidence>
<evidence type="ECO:0000256" key="12">
    <source>
        <dbReference type="RuleBase" id="RU362042"/>
    </source>
</evidence>
<dbReference type="GO" id="GO:0006465">
    <property type="term" value="P:signal peptide processing"/>
    <property type="evidence" value="ECO:0007669"/>
    <property type="project" value="InterPro"/>
</dbReference>
<keyword evidence="9" id="KW-0472">Membrane</keyword>
<comment type="similarity">
    <text evidence="3 12">Belongs to the peptidase S26 family.</text>
</comment>
<comment type="subcellular location">
    <subcellularLocation>
        <location evidence="2">Cell membrane</location>
        <topology evidence="2">Single-pass membrane protein</topology>
    </subcellularLocation>
    <subcellularLocation>
        <location evidence="12">Membrane</location>
        <topology evidence="12">Single-pass type II membrane protein</topology>
    </subcellularLocation>
</comment>
<dbReference type="PANTHER" id="PTHR43390">
    <property type="entry name" value="SIGNAL PEPTIDASE I"/>
    <property type="match status" value="1"/>
</dbReference>
<dbReference type="InterPro" id="IPR019533">
    <property type="entry name" value="Peptidase_S26"/>
</dbReference>
<evidence type="ECO:0000256" key="10">
    <source>
        <dbReference type="PIRSR" id="PIRSR600223-1"/>
    </source>
</evidence>
<reference evidence="14 15" key="1">
    <citation type="journal article" date="2006" name="J. Bacteriol.">
        <title>Comparative genomic analysis of three strains of Ehrlichia ruminantium reveals an active process of genome size plasticity.</title>
        <authorList>
            <person name="Frutos R."/>
            <person name="Viari A."/>
            <person name="Ferraz C."/>
            <person name="Morgat A."/>
            <person name="Eychenie S."/>
            <person name="Kandassami Y."/>
            <person name="Chantal I."/>
            <person name="Bensaid A."/>
            <person name="Coissac E."/>
            <person name="Vachiery N."/>
            <person name="Demaille J."/>
            <person name="Martinez D."/>
        </authorList>
    </citation>
    <scope>NUCLEOTIDE SEQUENCE [LARGE SCALE GENOMIC DNA]</scope>
    <source>
        <strain evidence="14 15">Welgevonden</strain>
    </source>
</reference>
<dbReference type="eggNOG" id="COG0681">
    <property type="taxonomic scope" value="Bacteria"/>
</dbReference>
<evidence type="ECO:0000256" key="2">
    <source>
        <dbReference type="ARBA" id="ARBA00004162"/>
    </source>
</evidence>
<feature type="active site" evidence="10">
    <location>
        <position position="99"/>
    </location>
</feature>
<evidence type="ECO:0000256" key="5">
    <source>
        <dbReference type="ARBA" id="ARBA00019232"/>
    </source>
</evidence>
<dbReference type="Pfam" id="PF10502">
    <property type="entry name" value="Peptidase_S26"/>
    <property type="match status" value="1"/>
</dbReference>
<dbReference type="NCBIfam" id="TIGR02227">
    <property type="entry name" value="sigpep_I_bact"/>
    <property type="match status" value="1"/>
</dbReference>